<comment type="catalytic activity">
    <reaction evidence="4">
        <text>3-hydroxy-L-kynurenine + H2O = 3-hydroxyanthranilate + L-alanine + H(+)</text>
        <dbReference type="Rhea" id="RHEA:25143"/>
        <dbReference type="ChEBI" id="CHEBI:15377"/>
        <dbReference type="ChEBI" id="CHEBI:15378"/>
        <dbReference type="ChEBI" id="CHEBI:36559"/>
        <dbReference type="ChEBI" id="CHEBI:57972"/>
        <dbReference type="ChEBI" id="CHEBI:58125"/>
    </reaction>
</comment>
<dbReference type="FunFam" id="3.40.640.10:FF:000031">
    <property type="entry name" value="Kynureninase"/>
    <property type="match status" value="1"/>
</dbReference>
<comment type="subcellular location">
    <subcellularLocation>
        <location evidence="4">Cytoplasm</location>
    </subcellularLocation>
</comment>
<dbReference type="EMBL" id="CAJNIZ010047493">
    <property type="protein sequence ID" value="CAE7768893.1"/>
    <property type="molecule type" value="Genomic_DNA"/>
</dbReference>
<keyword evidence="3 4" id="KW-0663">Pyridoxal phosphate</keyword>
<comment type="pathway">
    <text evidence="4">Amino-acid degradation; L-kynurenine degradation; L-alanine and anthranilate from L-kynurenine: step 1/1.</text>
</comment>
<evidence type="ECO:0000256" key="3">
    <source>
        <dbReference type="ARBA" id="ARBA00022898"/>
    </source>
</evidence>
<feature type="binding site" evidence="4">
    <location>
        <position position="1747"/>
    </location>
    <ligand>
        <name>pyridoxal 5'-phosphate</name>
        <dbReference type="ChEBI" id="CHEBI:597326"/>
    </ligand>
</feature>
<keyword evidence="2 4" id="KW-0378">Hydrolase</keyword>
<dbReference type="UniPathway" id="UPA00334">
    <property type="reaction ID" value="UER00455"/>
</dbReference>
<dbReference type="Gene3D" id="3.40.640.10">
    <property type="entry name" value="Type I PLP-dependent aspartate aminotransferase-like (Major domain)"/>
    <property type="match status" value="1"/>
</dbReference>
<comment type="function">
    <text evidence="4">Catalyzes the cleavage of L-kynurenine (L-Kyn) and L-3-hydroxykynurenine (L-3OHKyn) into anthranilic acid (AA) and 3-hydroxyanthranilic acid (3-OHAA), respectively.</text>
</comment>
<dbReference type="Proteomes" id="UP000649617">
    <property type="component" value="Unassembled WGS sequence"/>
</dbReference>
<dbReference type="GO" id="GO:0030170">
    <property type="term" value="F:pyridoxal phosphate binding"/>
    <property type="evidence" value="ECO:0007669"/>
    <property type="project" value="UniProtKB-UniRule"/>
</dbReference>
<dbReference type="NCBIfam" id="TIGR01814">
    <property type="entry name" value="kynureninase"/>
    <property type="match status" value="1"/>
</dbReference>
<dbReference type="GO" id="GO:0043420">
    <property type="term" value="P:anthranilate metabolic process"/>
    <property type="evidence" value="ECO:0007669"/>
    <property type="project" value="UniProtKB-UniRule"/>
</dbReference>
<feature type="binding site" evidence="4">
    <location>
        <position position="1863"/>
    </location>
    <ligand>
        <name>pyridoxal 5'-phosphate</name>
        <dbReference type="ChEBI" id="CHEBI:597326"/>
    </ligand>
</feature>
<dbReference type="OrthoDB" id="409293at2759"/>
<feature type="binding site" evidence="4">
    <location>
        <position position="1943"/>
    </location>
    <ligand>
        <name>pyridoxal 5'-phosphate</name>
        <dbReference type="ChEBI" id="CHEBI:597326"/>
    </ligand>
</feature>
<dbReference type="GO" id="GO:0097053">
    <property type="term" value="P:L-kynurenine catabolic process"/>
    <property type="evidence" value="ECO:0007669"/>
    <property type="project" value="UniProtKB-UniRule"/>
</dbReference>
<evidence type="ECO:0000313" key="6">
    <source>
        <dbReference type="Proteomes" id="UP000649617"/>
    </source>
</evidence>
<gene>
    <name evidence="5" type="primary">kynu</name>
    <name evidence="4" type="synonym">KYNU</name>
    <name evidence="5" type="ORF">SPIL2461_LOCUS22604</name>
</gene>
<dbReference type="PANTHER" id="PTHR14084">
    <property type="entry name" value="KYNURENINASE"/>
    <property type="match status" value="1"/>
</dbReference>
<name>A0A812Y668_SYMPI</name>
<protein>
    <recommendedName>
        <fullName evidence="4">Kynureninase</fullName>
        <ecNumber evidence="4">3.7.1.3</ecNumber>
    </recommendedName>
    <alternativeName>
        <fullName evidence="4">L-kynurenine hydrolase</fullName>
    </alternativeName>
</protein>
<feature type="modified residue" description="N6-(pyridoxal phosphate)lysine" evidence="4">
    <location>
        <position position="1886"/>
    </location>
</feature>
<accession>A0A812Y668</accession>
<feature type="binding site" evidence="4">
    <location>
        <position position="1885"/>
    </location>
    <ligand>
        <name>pyridoxal 5'-phosphate</name>
        <dbReference type="ChEBI" id="CHEBI:597326"/>
    </ligand>
</feature>
<keyword evidence="6" id="KW-1185">Reference proteome</keyword>
<dbReference type="HAMAP" id="MF_01970">
    <property type="entry name" value="Kynureninase"/>
    <property type="match status" value="1"/>
</dbReference>
<dbReference type="InterPro" id="IPR010111">
    <property type="entry name" value="Kynureninase"/>
</dbReference>
<dbReference type="GO" id="GO:0005737">
    <property type="term" value="C:cytoplasm"/>
    <property type="evidence" value="ECO:0007669"/>
    <property type="project" value="UniProtKB-SubCell"/>
</dbReference>
<dbReference type="UniPathway" id="UPA00253">
    <property type="reaction ID" value="UER00329"/>
</dbReference>
<comment type="caution">
    <text evidence="4">Lacks conserved residue(s) required for the propagation of feature annotation.</text>
</comment>
<dbReference type="GO" id="GO:0034354">
    <property type="term" value="P:'de novo' NAD+ biosynthetic process from L-tryptophan"/>
    <property type="evidence" value="ECO:0007669"/>
    <property type="project" value="UniProtKB-UniRule"/>
</dbReference>
<dbReference type="GO" id="GO:0019805">
    <property type="term" value="P:quinolinate biosynthetic process"/>
    <property type="evidence" value="ECO:0007669"/>
    <property type="project" value="UniProtKB-UniRule"/>
</dbReference>
<feature type="binding site" evidence="4">
    <location>
        <position position="1748"/>
    </location>
    <ligand>
        <name>pyridoxal 5'-phosphate</name>
        <dbReference type="ChEBI" id="CHEBI:597326"/>
    </ligand>
</feature>
<dbReference type="InterPro" id="IPR015424">
    <property type="entry name" value="PyrdxlP-dep_Trfase"/>
</dbReference>
<comment type="cofactor">
    <cofactor evidence="4">
        <name>pyridoxal 5'-phosphate</name>
        <dbReference type="ChEBI" id="CHEBI:597326"/>
    </cofactor>
</comment>
<dbReference type="EC" id="3.7.1.3" evidence="4"/>
<dbReference type="InterPro" id="IPR015421">
    <property type="entry name" value="PyrdxlP-dep_Trfase_major"/>
</dbReference>
<reference evidence="5" key="1">
    <citation type="submission" date="2021-02" db="EMBL/GenBank/DDBJ databases">
        <authorList>
            <person name="Dougan E. K."/>
            <person name="Rhodes N."/>
            <person name="Thang M."/>
            <person name="Chan C."/>
        </authorList>
    </citation>
    <scope>NUCLEOTIDE SEQUENCE</scope>
</reference>
<evidence type="ECO:0000256" key="4">
    <source>
        <dbReference type="HAMAP-Rule" id="MF_03017"/>
    </source>
</evidence>
<sequence length="2080" mass="230510">MQNPENYIADDLNVWSFDTLRPDGVARDTARSQGFFLYPYEFSSFVVVPLMRKPGPQTVVVRFISPLLIPFDDYIRIRAPVGVAWYAADLQFSTEAALTQANLLGAQDPTVEFETPNELAVQLTTTAEANFEYGMAARAEIPQSTPVPNAWWIEQYRRTGLPAPNSWRYIASKGASGFKTQVLVNTRVEPFNIVAEGWQNPTLFVFETTMEVMPFLQATASGTELIPAMLLVEAPPGFTYICPLSPTVYMPTYSISLPSDVSCNVDHNTLANRNKLFLELPSGLQGDTRYAFTIDVVNARFIDPLRNFFRLATMLAGEALHYPKSRMQKLAQRMDNTRYMQYEIREDRVVEATSNVVSFVIGTTLAVTEPTVLEVRAPIGFKIAHSCDGQVGWATWIPLMLVGPQMDLCQGMGAADASMEHIARVTISGAWQLGDYGLYVTVQNPMFTPARNFWGFTIYDSNMLPLMSESWVFGFQIQVVLDPKLKAYNQGNGVDGEAAINYVDISFMLSTRIAPEPSRAHSIVVTAPTGFFFPQICQSFTIDTFTSGFIGLPKGTGCQGNNGNILKVTLPFMRELRNETYYMFRALVVNPRETFLNVDSPDKYWRIESQRGGMELVDLNRVIPSFAIYPRLRYFAVAALSQVGLASTTYRIHFRTDESLPPQQTVHIYPPVGTTFGGLVDGACIDTDPVLLSLQFPTPLISGVTRLPEWVSCRVVSPTELLLRNEEPILGGRPLISGPVFEFFIMNATNAESTPQLNLFQIEAITSTAMGREVWTAPGWVIYPELTMTSVETANPGYGLYTNFTVTMQTVTEVPSGGSIRIIAPSDYYFGPLIETAQTRYDPLASEPSPQGAGQERPPPERVTICHILRPMVWACALEFTPCVIMNELDELRTLGMVLSPTQEDAWRTNRTLCLDMRAKCDPGGRLSDLISCESQGSTLDLYVAPLVFLPSRRIFRFLIQGYNARNPPVSAMANSWHFMTRNSDSEKTVLDEKPQVPGVSLIGIVSVDSIVPSNTKVSSIENYVTVTLRLATQCDPRALLRITFPVEYMRGENAAFSGPAIQTGFTFPQQVERRQSLNTIELEAIEEAYPANIPLVVILGLSNPEISPTRANNVWTFEAMSLSSGTEELLNVNLNVTGFKIFGEFSGAYVTGTVLSPLATNVVGIWLNLKSPLKASLETGQTSQMRLWLPPTFEPLPDCGNALFSLSYDSGRELVKNPFPITISYLSLPSGTYCYDNYDAASGQWFVELTIEQEVSYGLDYAFEFGITNPFRTPPTSENVWRFETLQNGVILHLRQSVPGFELEQIKEVRVTPSDTTTLLPLHRLEFYLMSDKYIPGGSKIEITAPVGFIFTCAFFSTDAGLAITTTCYVREPNIAEFTMDTSDPKQPNSPFRLFVVVSNPEFTPQLNYFNFRIISPLADVLDMRDFVPSFDITGRIEVDIQATFNYFGQVNPLRVVFVQSTILNQADIGNELVLSGPDGFIFPANCTEGFRLRLSNAVEQPTSNRGYDIGFVFPPEGMTCRGYDNATVSIRFPDGAGLLRNNYTLEVDVNNPGYAPNSTSWSFITRVRNEQDGEKIVDANRTLDGFGLVELLPMRTDESFAARQAELKVLSVLAALWLKEVSYAKCQCQLLTCGHCNSGGAIFGREVAALAIVPTVPSNGGLPGTDPVLAPPGEECVYLVGNSLGLQPSQTKELVSEELDKWAKWGVNGHFTGDRPWMPIDENVIEQSAAIVGAENTEVAIMNSLTVNLHLLFVSFYRPSGKRNKIMYEASAFGSDYFAFESQARLHGLDPAEVLLPLKARPGEELLRTEDIVEAIQAAGDSLAVTCFGTVQYYTGQYFDVQPITSAAHAVGAHAIWDCAHAVGNIDLKLHLWEVDGACWCNYKYLNAGPGAIGGFFVHKKHHDKGLPVLAGWWGQKQSVRFNMDHKWDPEVDAGAWRLSNPPVLQTVSLLASLEIFARTSMTELRGRSMLLTAYLELLISDLVGKHLSVITPTCPSARGCQLSLKFNEETSCLATFAALEKRGIVVDHRKPNVIRVAPAPLYNSFRDVFKFCTALREGLNEVEKLEVAQPAAKRIKV</sequence>
<comment type="subunit">
    <text evidence="4">Homodimer.</text>
</comment>
<organism evidence="5 6">
    <name type="scientific">Symbiodinium pilosum</name>
    <name type="common">Dinoflagellate</name>
    <dbReference type="NCBI Taxonomy" id="2952"/>
    <lineage>
        <taxon>Eukaryota</taxon>
        <taxon>Sar</taxon>
        <taxon>Alveolata</taxon>
        <taxon>Dinophyceae</taxon>
        <taxon>Suessiales</taxon>
        <taxon>Symbiodiniaceae</taxon>
        <taxon>Symbiodinium</taxon>
    </lineage>
</organism>
<feature type="binding site" evidence="4">
    <location>
        <position position="1915"/>
    </location>
    <ligand>
        <name>pyridoxal 5'-phosphate</name>
        <dbReference type="ChEBI" id="CHEBI:597326"/>
    </ligand>
</feature>
<feature type="binding site" evidence="4">
    <location>
        <position position="1860"/>
    </location>
    <ligand>
        <name>pyridoxal 5'-phosphate</name>
        <dbReference type="ChEBI" id="CHEBI:597326"/>
    </ligand>
</feature>
<dbReference type="PANTHER" id="PTHR14084:SF0">
    <property type="entry name" value="KYNURENINASE"/>
    <property type="match status" value="1"/>
</dbReference>
<dbReference type="SUPFAM" id="SSF53383">
    <property type="entry name" value="PLP-dependent transferases"/>
    <property type="match status" value="1"/>
</dbReference>
<comment type="catalytic activity">
    <reaction evidence="4">
        <text>L-kynurenine + H2O = anthranilate + L-alanine + H(+)</text>
        <dbReference type="Rhea" id="RHEA:16813"/>
        <dbReference type="ChEBI" id="CHEBI:15377"/>
        <dbReference type="ChEBI" id="CHEBI:15378"/>
        <dbReference type="ChEBI" id="CHEBI:16567"/>
        <dbReference type="ChEBI" id="CHEBI:57959"/>
        <dbReference type="ChEBI" id="CHEBI:57972"/>
        <dbReference type="EC" id="3.7.1.3"/>
    </reaction>
</comment>
<dbReference type="InterPro" id="IPR015422">
    <property type="entry name" value="PyrdxlP-dep_Trfase_small"/>
</dbReference>
<evidence type="ECO:0000256" key="1">
    <source>
        <dbReference type="ARBA" id="ARBA00022642"/>
    </source>
</evidence>
<evidence type="ECO:0000313" key="5">
    <source>
        <dbReference type="EMBL" id="CAE7768893.1"/>
    </source>
</evidence>
<comment type="similarity">
    <text evidence="4">Belongs to the kynureninase family.</text>
</comment>
<proteinExistence type="inferred from homology"/>
<dbReference type="GO" id="GO:0030429">
    <property type="term" value="F:kynureninase activity"/>
    <property type="evidence" value="ECO:0007669"/>
    <property type="project" value="UniProtKB-UniRule"/>
</dbReference>
<dbReference type="GO" id="GO:0019441">
    <property type="term" value="P:L-tryptophan catabolic process to kynurenine"/>
    <property type="evidence" value="ECO:0007669"/>
    <property type="project" value="TreeGrafter"/>
</dbReference>
<keyword evidence="1 4" id="KW-0662">Pyridine nucleotide biosynthesis</keyword>
<dbReference type="Pfam" id="PF22580">
    <property type="entry name" value="KYNU_C"/>
    <property type="match status" value="1"/>
</dbReference>
<dbReference type="Gene3D" id="3.90.1150.10">
    <property type="entry name" value="Aspartate Aminotransferase, domain 1"/>
    <property type="match status" value="1"/>
</dbReference>
<evidence type="ECO:0000256" key="2">
    <source>
        <dbReference type="ARBA" id="ARBA00022801"/>
    </source>
</evidence>
<comment type="caution">
    <text evidence="5">The sequence shown here is derived from an EMBL/GenBank/DDBJ whole genome shotgun (WGS) entry which is preliminary data.</text>
</comment>
<keyword evidence="4" id="KW-0963">Cytoplasm</keyword>
<comment type="pathway">
    <text evidence="4">Cofactor biosynthesis; NAD(+) biosynthesis; quinolinate from L-kynurenine: step 2/3.</text>
</comment>